<reference evidence="1" key="1">
    <citation type="journal article" date="2015" name="Nature">
        <title>Complex archaea that bridge the gap between prokaryotes and eukaryotes.</title>
        <authorList>
            <person name="Spang A."/>
            <person name="Saw J.H."/>
            <person name="Jorgensen S.L."/>
            <person name="Zaremba-Niedzwiedzka K."/>
            <person name="Martijn J."/>
            <person name="Lind A.E."/>
            <person name="van Eijk R."/>
            <person name="Schleper C."/>
            <person name="Guy L."/>
            <person name="Ettema T.J."/>
        </authorList>
    </citation>
    <scope>NUCLEOTIDE SEQUENCE</scope>
</reference>
<organism evidence="1">
    <name type="scientific">marine sediment metagenome</name>
    <dbReference type="NCBI Taxonomy" id="412755"/>
    <lineage>
        <taxon>unclassified sequences</taxon>
        <taxon>metagenomes</taxon>
        <taxon>ecological metagenomes</taxon>
    </lineage>
</organism>
<proteinExistence type="predicted"/>
<name>A0A0F9G950_9ZZZZ</name>
<accession>A0A0F9G950</accession>
<comment type="caution">
    <text evidence="1">The sequence shown here is derived from an EMBL/GenBank/DDBJ whole genome shotgun (WGS) entry which is preliminary data.</text>
</comment>
<dbReference type="EMBL" id="LAZR01018686">
    <property type="protein sequence ID" value="KKL95394.1"/>
    <property type="molecule type" value="Genomic_DNA"/>
</dbReference>
<sequence length="148" mass="17295">SDILKAYTTRKIDRGDARSLLSMVGVRSEDMDFIISTADYKKEWALTDQKIAAIKNLYKKRVYDENDARDKLSRLNLPSEQIDTYMEQWHYEQGAEPSQTWSTGQILTYAKKDIITIERAKRELKLNGYDDEHIDVFVKAIKWTKPIS</sequence>
<feature type="non-terminal residue" evidence="1">
    <location>
        <position position="1"/>
    </location>
</feature>
<evidence type="ECO:0000313" key="1">
    <source>
        <dbReference type="EMBL" id="KKL95394.1"/>
    </source>
</evidence>
<protein>
    <submittedName>
        <fullName evidence="1">Uncharacterized protein</fullName>
    </submittedName>
</protein>
<dbReference type="AlphaFoldDB" id="A0A0F9G950"/>
<gene>
    <name evidence="1" type="ORF">LCGC14_1855060</name>
</gene>